<sequence>MQDTPISNPTNELAIRYVDLLARSEGQKVHRLSYDASYPYYPANVTIDGQGARVSGRRVRPDVQRTYVFDDIKFFRDVEWLVLVCLPEDHGDEPIIFKIPKAEWQSRSSITICLGDTPMTWYSPYRWSPQSTQERRWDEELTHDIWAAYDDL</sequence>
<reference evidence="1" key="1">
    <citation type="submission" date="2023-07" db="EMBL/GenBank/DDBJ databases">
        <title>Sorghum-associated microbial communities from plants grown in Nebraska, USA.</title>
        <authorList>
            <person name="Schachtman D."/>
        </authorList>
    </citation>
    <scope>NUCLEOTIDE SEQUENCE</scope>
    <source>
        <strain evidence="1">BE330</strain>
    </source>
</reference>
<organism evidence="1 2">
    <name type="scientific">Deinococcus soli</name>
    <name type="common">ex Cha et al. 2016</name>
    <dbReference type="NCBI Taxonomy" id="1309411"/>
    <lineage>
        <taxon>Bacteria</taxon>
        <taxon>Thermotogati</taxon>
        <taxon>Deinococcota</taxon>
        <taxon>Deinococci</taxon>
        <taxon>Deinococcales</taxon>
        <taxon>Deinococcaceae</taxon>
        <taxon>Deinococcus</taxon>
    </lineage>
</organism>
<dbReference type="EMBL" id="JAVDQK010000009">
    <property type="protein sequence ID" value="MDR6219845.1"/>
    <property type="molecule type" value="Genomic_DNA"/>
</dbReference>
<dbReference type="AlphaFoldDB" id="A0AAE4BN84"/>
<comment type="caution">
    <text evidence="1">The sequence shown here is derived from an EMBL/GenBank/DDBJ whole genome shotgun (WGS) entry which is preliminary data.</text>
</comment>
<protein>
    <submittedName>
        <fullName evidence="1">Uncharacterized protein</fullName>
    </submittedName>
</protein>
<dbReference type="Proteomes" id="UP001185331">
    <property type="component" value="Unassembled WGS sequence"/>
</dbReference>
<dbReference type="RefSeq" id="WP_309856023.1">
    <property type="nucleotide sequence ID" value="NZ_JAVDQJ010000008.1"/>
</dbReference>
<proteinExistence type="predicted"/>
<accession>A0AAE4BN84</accession>
<evidence type="ECO:0000313" key="1">
    <source>
        <dbReference type="EMBL" id="MDR6219845.1"/>
    </source>
</evidence>
<gene>
    <name evidence="1" type="ORF">J2Y00_003452</name>
</gene>
<name>A0AAE4BN84_9DEIO</name>
<evidence type="ECO:0000313" key="2">
    <source>
        <dbReference type="Proteomes" id="UP001185331"/>
    </source>
</evidence>